<dbReference type="Proteomes" id="UP000320184">
    <property type="component" value="Unassembled WGS sequence"/>
</dbReference>
<dbReference type="Pfam" id="PF13349">
    <property type="entry name" value="DUF4097"/>
    <property type="match status" value="1"/>
</dbReference>
<gene>
    <name evidence="2" type="ORF">E6K73_07690</name>
</gene>
<dbReference type="InterPro" id="IPR025164">
    <property type="entry name" value="Toastrack_DUF4097"/>
</dbReference>
<evidence type="ECO:0000313" key="3">
    <source>
        <dbReference type="Proteomes" id="UP000320184"/>
    </source>
</evidence>
<protein>
    <recommendedName>
        <fullName evidence="1">DUF4097 domain-containing protein</fullName>
    </recommendedName>
</protein>
<evidence type="ECO:0000313" key="2">
    <source>
        <dbReference type="EMBL" id="TMQ50547.1"/>
    </source>
</evidence>
<comment type="caution">
    <text evidence="2">The sequence shown here is derived from an EMBL/GenBank/DDBJ whole genome shotgun (WGS) entry which is preliminary data.</text>
</comment>
<reference evidence="2 3" key="1">
    <citation type="journal article" date="2019" name="Nat. Microbiol.">
        <title>Mediterranean grassland soil C-N compound turnover is dependent on rainfall and depth, and is mediated by genomically divergent microorganisms.</title>
        <authorList>
            <person name="Diamond S."/>
            <person name="Andeer P.F."/>
            <person name="Li Z."/>
            <person name="Crits-Christoph A."/>
            <person name="Burstein D."/>
            <person name="Anantharaman K."/>
            <person name="Lane K.R."/>
            <person name="Thomas B.C."/>
            <person name="Pan C."/>
            <person name="Northen T.R."/>
            <person name="Banfield J.F."/>
        </authorList>
    </citation>
    <scope>NUCLEOTIDE SEQUENCE [LARGE SCALE GENOMIC DNA]</scope>
    <source>
        <strain evidence="2">WS_3</strain>
    </source>
</reference>
<feature type="domain" description="DUF4097" evidence="1">
    <location>
        <begin position="179"/>
        <end position="283"/>
    </location>
</feature>
<name>A0A538SGP5_UNCEI</name>
<evidence type="ECO:0000259" key="1">
    <source>
        <dbReference type="Pfam" id="PF13349"/>
    </source>
</evidence>
<accession>A0A538SGP5</accession>
<sequence>MTFSDDVKSALWRAFALAWLLAAAATIALMADPALASPRHGARYSESRSGEDFHWSWKLPAGKTIEIKGVNGDIEAHAASGDEVEVVATKHAHRSDPDEVKIEVIEHEGGVTICSVYPTPWGEPANDCSPGRGGHSHTRNNDVVVDYEVRVPKGVAFRGSTVNGGVEAEGIEGPAEAYTVNGSVRVSTGGTARASTVNGSIVASVGSASWGDELAFDTVNGTVTVDFPSGLNADFRAETVNGDIVSDFPLTVTGRFSHRHISGTIGKGGGDLKLSTVNGDIRLRSQ</sequence>
<dbReference type="AlphaFoldDB" id="A0A538SGP5"/>
<dbReference type="EMBL" id="VBOT01000097">
    <property type="protein sequence ID" value="TMQ50547.1"/>
    <property type="molecule type" value="Genomic_DNA"/>
</dbReference>
<proteinExistence type="predicted"/>
<organism evidence="2 3">
    <name type="scientific">Eiseniibacteriota bacterium</name>
    <dbReference type="NCBI Taxonomy" id="2212470"/>
    <lineage>
        <taxon>Bacteria</taxon>
        <taxon>Candidatus Eiseniibacteriota</taxon>
    </lineage>
</organism>